<reference evidence="2" key="1">
    <citation type="submission" date="2021-10" db="EMBL/GenBank/DDBJ databases">
        <title>Anaerobic single-cell dispensing facilitates the cultivation of human gut bacteria.</title>
        <authorList>
            <person name="Afrizal A."/>
        </authorList>
    </citation>
    <scope>NUCLEOTIDE SEQUENCE</scope>
    <source>
        <strain evidence="2">CLA-AA-H274</strain>
    </source>
</reference>
<feature type="transmembrane region" description="Helical" evidence="1">
    <location>
        <begin position="168"/>
        <end position="189"/>
    </location>
</feature>
<evidence type="ECO:0000256" key="1">
    <source>
        <dbReference type="SAM" id="Phobius"/>
    </source>
</evidence>
<dbReference type="AlphaFoldDB" id="A0AAE3ARC5"/>
<dbReference type="RefSeq" id="WP_308451188.1">
    <property type="nucleotide sequence ID" value="NZ_JAJEPU010000015.1"/>
</dbReference>
<feature type="transmembrane region" description="Helical" evidence="1">
    <location>
        <begin position="201"/>
        <end position="217"/>
    </location>
</feature>
<keyword evidence="1" id="KW-0812">Transmembrane</keyword>
<feature type="transmembrane region" description="Helical" evidence="1">
    <location>
        <begin position="12"/>
        <end position="29"/>
    </location>
</feature>
<comment type="caution">
    <text evidence="2">The sequence shown here is derived from an EMBL/GenBank/DDBJ whole genome shotgun (WGS) entry which is preliminary data.</text>
</comment>
<dbReference type="Proteomes" id="UP001198962">
    <property type="component" value="Unassembled WGS sequence"/>
</dbReference>
<sequence>MTLSNKALITVRRLLAVMTVFSVLVELVLFFTLENLVGCVMMIVAYILFVNFVLKEKYIINYPFSFFAMFAMFAYRYIPVIGTLFSNRPVSYGMETPIRTFVLETFFYSLSVLIFCLACRKGFCKSTLKRIHYTFKLYDYPNNFTIWLIGLVGVLARVYIYVGHNSNGIMSTIMGLMYAPVLLFFPCFDMSEKSNISFNKPDVWFYIIFITILNLGSNSRADIISPFIIILALMVIYIVKTRKKITSIISWKKMIVLLILSVVIMSGIQRISDAMLAVRNIRSDVSITRLISLTADGMFGNNEKIQLEVDENNDTYSHGWTETYIDNFILNRFGNIRITDETLYLGDSINNNDREKLLQDLGKRLICILPQPVINLLFDNINKADYMYSRGDYLYYISGHGTKYSLGGYRVTSLLADGLATFDFLFWPIITILLYLMFKLLNSLVWMNQCGQLIYSVYGLLSLYDYIAMMSNSNGVYSIISFVIRVFWEGSLVLVIVKQFSDFISKIKIK</sequence>
<feature type="transmembrane region" description="Helical" evidence="1">
    <location>
        <begin position="223"/>
        <end position="239"/>
    </location>
</feature>
<evidence type="ECO:0000313" key="3">
    <source>
        <dbReference type="Proteomes" id="UP001198962"/>
    </source>
</evidence>
<keyword evidence="1" id="KW-0472">Membrane</keyword>
<feature type="transmembrane region" description="Helical" evidence="1">
    <location>
        <begin position="424"/>
        <end position="441"/>
    </location>
</feature>
<feature type="transmembrane region" description="Helical" evidence="1">
    <location>
        <begin position="453"/>
        <end position="470"/>
    </location>
</feature>
<organism evidence="2 3">
    <name type="scientific">Brotaphodocola catenula</name>
    <dbReference type="NCBI Taxonomy" id="2885361"/>
    <lineage>
        <taxon>Bacteria</taxon>
        <taxon>Bacillati</taxon>
        <taxon>Bacillota</taxon>
        <taxon>Clostridia</taxon>
        <taxon>Lachnospirales</taxon>
        <taxon>Lachnospiraceae</taxon>
        <taxon>Brotaphodocola</taxon>
    </lineage>
</organism>
<evidence type="ECO:0008006" key="4">
    <source>
        <dbReference type="Google" id="ProtNLM"/>
    </source>
</evidence>
<keyword evidence="3" id="KW-1185">Reference proteome</keyword>
<feature type="transmembrane region" description="Helical" evidence="1">
    <location>
        <begin position="66"/>
        <end position="85"/>
    </location>
</feature>
<dbReference type="EMBL" id="JAJEPU010000015">
    <property type="protein sequence ID" value="MCC2164574.1"/>
    <property type="molecule type" value="Genomic_DNA"/>
</dbReference>
<feature type="transmembrane region" description="Helical" evidence="1">
    <location>
        <begin position="476"/>
        <end position="497"/>
    </location>
</feature>
<feature type="transmembrane region" description="Helical" evidence="1">
    <location>
        <begin position="105"/>
        <end position="123"/>
    </location>
</feature>
<gene>
    <name evidence="2" type="ORF">LKD32_06725</name>
</gene>
<feature type="transmembrane region" description="Helical" evidence="1">
    <location>
        <begin position="251"/>
        <end position="268"/>
    </location>
</feature>
<protein>
    <recommendedName>
        <fullName evidence="4">O-antigen polysaccharide polymerase Wzy</fullName>
    </recommendedName>
</protein>
<proteinExistence type="predicted"/>
<feature type="transmembrane region" description="Helical" evidence="1">
    <location>
        <begin position="144"/>
        <end position="162"/>
    </location>
</feature>
<name>A0AAE3ARC5_9FIRM</name>
<feature type="transmembrane region" description="Helical" evidence="1">
    <location>
        <begin position="35"/>
        <end position="54"/>
    </location>
</feature>
<accession>A0AAE3ARC5</accession>
<evidence type="ECO:0000313" key="2">
    <source>
        <dbReference type="EMBL" id="MCC2164574.1"/>
    </source>
</evidence>
<keyword evidence="1" id="KW-1133">Transmembrane helix</keyword>